<gene>
    <name evidence="7" type="ORF">FA047_13070</name>
</gene>
<evidence type="ECO:0000259" key="5">
    <source>
        <dbReference type="Pfam" id="PF07971"/>
    </source>
</evidence>
<dbReference type="GO" id="GO:0006516">
    <property type="term" value="P:glycoprotein catabolic process"/>
    <property type="evidence" value="ECO:0007669"/>
    <property type="project" value="TreeGrafter"/>
</dbReference>
<evidence type="ECO:0000313" key="7">
    <source>
        <dbReference type="EMBL" id="TKC06246.1"/>
    </source>
</evidence>
<dbReference type="Pfam" id="PF07971">
    <property type="entry name" value="Glyco_hydro_92"/>
    <property type="match status" value="1"/>
</dbReference>
<dbReference type="Gene3D" id="1.20.1050.60">
    <property type="entry name" value="alpha-1,2-mannosidase"/>
    <property type="match status" value="1"/>
</dbReference>
<feature type="chain" id="PRO_5020613393" evidence="4">
    <location>
        <begin position="27"/>
        <end position="749"/>
    </location>
</feature>
<reference evidence="7 8" key="1">
    <citation type="submission" date="2019-04" db="EMBL/GenBank/DDBJ databases">
        <title>Pedobacter sp. RP-3-15 sp. nov., isolated from Arctic soil.</title>
        <authorList>
            <person name="Dahal R.H."/>
            <person name="Kim D.-U."/>
        </authorList>
    </citation>
    <scope>NUCLEOTIDE SEQUENCE [LARGE SCALE GENOMIC DNA]</scope>
    <source>
        <strain evidence="7 8">RP-3-15</strain>
    </source>
</reference>
<keyword evidence="4" id="KW-0732">Signal</keyword>
<dbReference type="Pfam" id="PF17678">
    <property type="entry name" value="Glyco_hydro_92N"/>
    <property type="match status" value="1"/>
</dbReference>
<comment type="cofactor">
    <cofactor evidence="1">
        <name>Ca(2+)</name>
        <dbReference type="ChEBI" id="CHEBI:29108"/>
    </cofactor>
</comment>
<feature type="signal peptide" evidence="4">
    <location>
        <begin position="1"/>
        <end position="26"/>
    </location>
</feature>
<keyword evidence="3" id="KW-0106">Calcium</keyword>
<dbReference type="GO" id="GO:0030246">
    <property type="term" value="F:carbohydrate binding"/>
    <property type="evidence" value="ECO:0007669"/>
    <property type="project" value="InterPro"/>
</dbReference>
<dbReference type="RefSeq" id="WP_136836505.1">
    <property type="nucleotide sequence ID" value="NZ_SWBQ01000003.1"/>
</dbReference>
<feature type="domain" description="Glycosyl hydrolase family 92" evidence="5">
    <location>
        <begin position="249"/>
        <end position="739"/>
    </location>
</feature>
<protein>
    <submittedName>
        <fullName evidence="7">Glycoside hydrolase family 92 protein</fullName>
    </submittedName>
</protein>
<dbReference type="FunFam" id="3.30.2080.10:FF:000001">
    <property type="entry name" value="Alpha-1,2-mannosidase subfamily"/>
    <property type="match status" value="1"/>
</dbReference>
<sequence>MSFFFSKPVNATFGLACTAIFLFTQAAVGQIKTYEGAGNLKYVDPRIGNVGAILEPTRPTIQLPNQLIRMTPQRADYMDDQISSFPLTVVSHRQGQIFSIKPSTVMPKPGEWGKRLTYDHDLEINRPWYYSNWLVDEEIKVEFAPGKKAGFYQFEFPEKGEKIVLFDRYNGGTNDYKFLSGTEITGVETYNGIKMYMYGEFNTGALTETGVIEEDGDGRVRKRVWVRFTVNAPKVIKFKYAISYVSPEQAKKNFNKELKGVSFDQLAKQGEEAWSKVINQIKTKGGTEAQKRSFYTGLYRSYERMVDITEDGQYYSGYDKKIHKTTRPFYVDDWVWDTYLAHHPLRTILNPEQEADMLNSYVNMYEQSGWVPTFPLIYGDHACMNGFHSTISFLDAYNKGIRNYDVKKAYEGMLKNATQATMLPWKNGPKGPLEDFYYEKGFFPALKIGEKETDPNVHGWEKRQSVAITLGHSYDDWALAQFAKELKKPQDYDRFMLRSNNYKNLWDSNTQMFLPKDKDGNWIKIDPKFDGGMGGRDYYDENNGWTYLWQVQHDVKGLIGLFGSTNSFEDKLDQLYREPLGRSKYELWAKFPDFTGITGQFSMGNEPSFHIPYLYNYTSSPWKTQKRIRFLLDTWFKDNVFGIPGDEDGGGMSAFVVFSSMGFYPVTPGTPVYTIGSPVFENVVIDLPGGKQFQLVANNCSVVNKYIQSAKFDGKVLDTPWFTHEQLISGGKLELEMGPKPNKTWGLGK</sequence>
<dbReference type="InterPro" id="IPR005887">
    <property type="entry name" value="GH92_a_mannosidase_put"/>
</dbReference>
<evidence type="ECO:0000256" key="4">
    <source>
        <dbReference type="SAM" id="SignalP"/>
    </source>
</evidence>
<dbReference type="InterPro" id="IPR008928">
    <property type="entry name" value="6-hairpin_glycosidase_sf"/>
</dbReference>
<dbReference type="GO" id="GO:0005975">
    <property type="term" value="P:carbohydrate metabolic process"/>
    <property type="evidence" value="ECO:0007669"/>
    <property type="project" value="InterPro"/>
</dbReference>
<evidence type="ECO:0000256" key="2">
    <source>
        <dbReference type="ARBA" id="ARBA00011245"/>
    </source>
</evidence>
<dbReference type="InterPro" id="IPR050883">
    <property type="entry name" value="PNGase"/>
</dbReference>
<dbReference type="InterPro" id="IPR041371">
    <property type="entry name" value="GH92_N"/>
</dbReference>
<dbReference type="InterPro" id="IPR014718">
    <property type="entry name" value="GH-type_carb-bd"/>
</dbReference>
<dbReference type="AlphaFoldDB" id="A0A4U1CJH8"/>
<comment type="caution">
    <text evidence="7">The sequence shown here is derived from an EMBL/GenBank/DDBJ whole genome shotgun (WGS) entry which is preliminary data.</text>
</comment>
<dbReference type="Gene3D" id="3.30.2080.10">
    <property type="entry name" value="GH92 mannosidase domain"/>
    <property type="match status" value="1"/>
</dbReference>
<name>A0A4U1CJH8_9SPHI</name>
<dbReference type="NCBIfam" id="TIGR01180">
    <property type="entry name" value="aman2_put"/>
    <property type="match status" value="1"/>
</dbReference>
<keyword evidence="7" id="KW-0378">Hydrolase</keyword>
<dbReference type="PANTHER" id="PTHR12143:SF43">
    <property type="entry name" value="PUTATIVE-RELATED"/>
    <property type="match status" value="1"/>
</dbReference>
<dbReference type="Proteomes" id="UP000307244">
    <property type="component" value="Unassembled WGS sequence"/>
</dbReference>
<keyword evidence="8" id="KW-1185">Reference proteome</keyword>
<evidence type="ECO:0000256" key="1">
    <source>
        <dbReference type="ARBA" id="ARBA00001913"/>
    </source>
</evidence>
<dbReference type="SUPFAM" id="SSF48208">
    <property type="entry name" value="Six-hairpin glycosidases"/>
    <property type="match status" value="1"/>
</dbReference>
<dbReference type="GO" id="GO:0005829">
    <property type="term" value="C:cytosol"/>
    <property type="evidence" value="ECO:0007669"/>
    <property type="project" value="TreeGrafter"/>
</dbReference>
<evidence type="ECO:0000313" key="8">
    <source>
        <dbReference type="Proteomes" id="UP000307244"/>
    </source>
</evidence>
<organism evidence="7 8">
    <name type="scientific">Pedobacter frigoris</name>
    <dbReference type="NCBI Taxonomy" id="2571272"/>
    <lineage>
        <taxon>Bacteria</taxon>
        <taxon>Pseudomonadati</taxon>
        <taxon>Bacteroidota</taxon>
        <taxon>Sphingobacteriia</taxon>
        <taxon>Sphingobacteriales</taxon>
        <taxon>Sphingobacteriaceae</taxon>
        <taxon>Pedobacter</taxon>
    </lineage>
</organism>
<proteinExistence type="predicted"/>
<dbReference type="EMBL" id="SWBQ01000003">
    <property type="protein sequence ID" value="TKC06246.1"/>
    <property type="molecule type" value="Genomic_DNA"/>
</dbReference>
<accession>A0A4U1CJH8</accession>
<evidence type="ECO:0000259" key="6">
    <source>
        <dbReference type="Pfam" id="PF17678"/>
    </source>
</evidence>
<feature type="domain" description="Glycosyl hydrolase family 92 N-terminal" evidence="6">
    <location>
        <begin position="42"/>
        <end position="243"/>
    </location>
</feature>
<dbReference type="OrthoDB" id="9758101at2"/>
<comment type="subunit">
    <text evidence="2">Monomer.</text>
</comment>
<dbReference type="PANTHER" id="PTHR12143">
    <property type="entry name" value="PEPTIDE N-GLYCANASE PNGASE -RELATED"/>
    <property type="match status" value="1"/>
</dbReference>
<dbReference type="GO" id="GO:0000224">
    <property type="term" value="F:peptide-N4-(N-acetyl-beta-glucosaminyl)asparagine amidase activity"/>
    <property type="evidence" value="ECO:0007669"/>
    <property type="project" value="TreeGrafter"/>
</dbReference>
<dbReference type="Gene3D" id="2.70.98.10">
    <property type="match status" value="1"/>
</dbReference>
<dbReference type="Gene3D" id="1.20.1610.10">
    <property type="entry name" value="alpha-1,2-mannosidases domains"/>
    <property type="match status" value="1"/>
</dbReference>
<evidence type="ECO:0000256" key="3">
    <source>
        <dbReference type="ARBA" id="ARBA00022837"/>
    </source>
</evidence>
<dbReference type="InterPro" id="IPR012939">
    <property type="entry name" value="Glyco_hydro_92"/>
</dbReference>